<dbReference type="PANTHER" id="PTHR10953">
    <property type="entry name" value="UBIQUITIN-ACTIVATING ENZYME E1"/>
    <property type="match status" value="1"/>
</dbReference>
<dbReference type="SMART" id="SM00450">
    <property type="entry name" value="RHOD"/>
    <property type="match status" value="1"/>
</dbReference>
<comment type="caution">
    <text evidence="2">The sequence shown here is derived from an EMBL/GenBank/DDBJ whole genome shotgun (WGS) entry which is preliminary data.</text>
</comment>
<dbReference type="InterPro" id="IPR036873">
    <property type="entry name" value="Rhodanese-like_dom_sf"/>
</dbReference>
<dbReference type="InterPro" id="IPR035985">
    <property type="entry name" value="Ubiquitin-activating_enz"/>
</dbReference>
<dbReference type="Pfam" id="PF00581">
    <property type="entry name" value="Rhodanese"/>
    <property type="match status" value="1"/>
</dbReference>
<dbReference type="GO" id="GO:0004792">
    <property type="term" value="F:thiosulfate-cyanide sulfurtransferase activity"/>
    <property type="evidence" value="ECO:0007669"/>
    <property type="project" value="TreeGrafter"/>
</dbReference>
<dbReference type="InterPro" id="IPR000594">
    <property type="entry name" value="ThiF_NAD_FAD-bd"/>
</dbReference>
<dbReference type="PROSITE" id="PS50206">
    <property type="entry name" value="RHODANESE_3"/>
    <property type="match status" value="1"/>
</dbReference>
<dbReference type="OrthoDB" id="9804286at2"/>
<name>A0A4R9GN10_9LEPT</name>
<evidence type="ECO:0000313" key="2">
    <source>
        <dbReference type="EMBL" id="TGK17567.1"/>
    </source>
</evidence>
<dbReference type="EMBL" id="RQEV01000012">
    <property type="protein sequence ID" value="TGK17567.1"/>
    <property type="molecule type" value="Genomic_DNA"/>
</dbReference>
<accession>A0A4R9GN10</accession>
<dbReference type="InterPro" id="IPR001763">
    <property type="entry name" value="Rhodanese-like_dom"/>
</dbReference>
<evidence type="ECO:0000313" key="3">
    <source>
        <dbReference type="Proteomes" id="UP000297855"/>
    </source>
</evidence>
<evidence type="ECO:0000259" key="1">
    <source>
        <dbReference type="PROSITE" id="PS50206"/>
    </source>
</evidence>
<sequence>MDEERKKFFSRQIRIPSFGEIGQEKLLSSSVLVVGLGGLGSPASLHLASAGVGKIGLVDYDRVEFSNLHRQTAFTLSDLGKRKTEVTAEFLKNRIPKLELEIFSFPFSDDLSEDFLKGWDLVLDCTDDIQTKYSINDRCVRDRKPLCTASLYRTSAQFAIFSPEGRPCYRCLYPRLESTDAMSCADGGVLGIQTALAGLQQANLAIRYLLDPNSVSVNSLYLMEWESPVIYESTIPPNPACLACGDRPSPVENKNRLREISILEYAKNRNDQSYLLLDIREEGERAEYPISGSEHFPLSRLTKGEVPSLPSASILILICESGMRSLKAIDLLTDRYPNSFSLKGGRRALESFLSEKT</sequence>
<feature type="domain" description="Rhodanese" evidence="1">
    <location>
        <begin position="270"/>
        <end position="351"/>
    </location>
</feature>
<dbReference type="Pfam" id="PF00899">
    <property type="entry name" value="ThiF"/>
    <property type="match status" value="1"/>
</dbReference>
<reference evidence="2" key="1">
    <citation type="journal article" date="2019" name="PLoS Negl. Trop. Dis.">
        <title>Revisiting the worldwide diversity of Leptospira species in the environment.</title>
        <authorList>
            <person name="Vincent A.T."/>
            <person name="Schiettekatte O."/>
            <person name="Bourhy P."/>
            <person name="Veyrier F.J."/>
            <person name="Picardeau M."/>
        </authorList>
    </citation>
    <scope>NUCLEOTIDE SEQUENCE [LARGE SCALE GENOMIC DNA]</scope>
    <source>
        <strain evidence="2">SCS5</strain>
    </source>
</reference>
<dbReference type="SUPFAM" id="SSF69572">
    <property type="entry name" value="Activating enzymes of the ubiquitin-like proteins"/>
    <property type="match status" value="1"/>
</dbReference>
<dbReference type="GO" id="GO:0005737">
    <property type="term" value="C:cytoplasm"/>
    <property type="evidence" value="ECO:0007669"/>
    <property type="project" value="TreeGrafter"/>
</dbReference>
<dbReference type="GO" id="GO:0016779">
    <property type="term" value="F:nucleotidyltransferase activity"/>
    <property type="evidence" value="ECO:0007669"/>
    <property type="project" value="TreeGrafter"/>
</dbReference>
<organism evidence="2 3">
    <name type="scientific">Leptospira fluminis</name>
    <dbReference type="NCBI Taxonomy" id="2484979"/>
    <lineage>
        <taxon>Bacteria</taxon>
        <taxon>Pseudomonadati</taxon>
        <taxon>Spirochaetota</taxon>
        <taxon>Spirochaetia</taxon>
        <taxon>Leptospirales</taxon>
        <taxon>Leptospiraceae</taxon>
        <taxon>Leptospira</taxon>
    </lineage>
</organism>
<dbReference type="AlphaFoldDB" id="A0A4R9GN10"/>
<dbReference type="CDD" id="cd00757">
    <property type="entry name" value="ThiF_MoeB_HesA_family"/>
    <property type="match status" value="1"/>
</dbReference>
<dbReference type="CDD" id="cd00158">
    <property type="entry name" value="RHOD"/>
    <property type="match status" value="1"/>
</dbReference>
<proteinExistence type="predicted"/>
<gene>
    <name evidence="2" type="ORF">EHO61_13445</name>
</gene>
<dbReference type="GO" id="GO:0008641">
    <property type="term" value="F:ubiquitin-like modifier activating enzyme activity"/>
    <property type="evidence" value="ECO:0007669"/>
    <property type="project" value="InterPro"/>
</dbReference>
<dbReference type="Proteomes" id="UP000297855">
    <property type="component" value="Unassembled WGS sequence"/>
</dbReference>
<dbReference type="PANTHER" id="PTHR10953:SF102">
    <property type="entry name" value="ADENYLYLTRANSFERASE AND SULFURTRANSFERASE MOCS3"/>
    <property type="match status" value="1"/>
</dbReference>
<dbReference type="Gene3D" id="3.40.250.10">
    <property type="entry name" value="Rhodanese-like domain"/>
    <property type="match status" value="1"/>
</dbReference>
<dbReference type="Gene3D" id="3.40.50.720">
    <property type="entry name" value="NAD(P)-binding Rossmann-like Domain"/>
    <property type="match status" value="1"/>
</dbReference>
<protein>
    <submittedName>
        <fullName evidence="2">Dinucleotide-utilizing protein</fullName>
    </submittedName>
</protein>
<keyword evidence="3" id="KW-1185">Reference proteome</keyword>
<dbReference type="InterPro" id="IPR045886">
    <property type="entry name" value="ThiF/MoeB/HesA"/>
</dbReference>